<feature type="transmembrane region" description="Helical" evidence="1">
    <location>
        <begin position="35"/>
        <end position="58"/>
    </location>
</feature>
<dbReference type="PANTHER" id="PTHR33133:SF21">
    <property type="entry name" value="TRANSMEMBRANE PROTEIN"/>
    <property type="match status" value="1"/>
</dbReference>
<feature type="transmembrane region" description="Helical" evidence="1">
    <location>
        <begin position="225"/>
        <end position="243"/>
    </location>
</feature>
<comment type="caution">
    <text evidence="2">The sequence shown here is derived from an EMBL/GenBank/DDBJ whole genome shotgun (WGS) entry which is preliminary data.</text>
</comment>
<keyword evidence="1" id="KW-1133">Transmembrane helix</keyword>
<protein>
    <recommendedName>
        <fullName evidence="4">Transmembrane protein</fullName>
    </recommendedName>
</protein>
<feature type="transmembrane region" description="Helical" evidence="1">
    <location>
        <begin position="146"/>
        <end position="167"/>
    </location>
</feature>
<feature type="transmembrane region" description="Helical" evidence="1">
    <location>
        <begin position="105"/>
        <end position="126"/>
    </location>
</feature>
<gene>
    <name evidence="2" type="ORF">D0Y65_045095</name>
</gene>
<organism evidence="2 3">
    <name type="scientific">Glycine soja</name>
    <name type="common">Wild soybean</name>
    <dbReference type="NCBI Taxonomy" id="3848"/>
    <lineage>
        <taxon>Eukaryota</taxon>
        <taxon>Viridiplantae</taxon>
        <taxon>Streptophyta</taxon>
        <taxon>Embryophyta</taxon>
        <taxon>Tracheophyta</taxon>
        <taxon>Spermatophyta</taxon>
        <taxon>Magnoliopsida</taxon>
        <taxon>eudicotyledons</taxon>
        <taxon>Gunneridae</taxon>
        <taxon>Pentapetalae</taxon>
        <taxon>rosids</taxon>
        <taxon>fabids</taxon>
        <taxon>Fabales</taxon>
        <taxon>Fabaceae</taxon>
        <taxon>Papilionoideae</taxon>
        <taxon>50 kb inversion clade</taxon>
        <taxon>NPAAA clade</taxon>
        <taxon>indigoferoid/millettioid clade</taxon>
        <taxon>Phaseoleae</taxon>
        <taxon>Glycine</taxon>
        <taxon>Glycine subgen. Soja</taxon>
    </lineage>
</organism>
<evidence type="ECO:0000256" key="1">
    <source>
        <dbReference type="SAM" id="Phobius"/>
    </source>
</evidence>
<dbReference type="PANTHER" id="PTHR33133">
    <property type="entry name" value="OS08G0107100 PROTEIN-RELATED"/>
    <property type="match status" value="1"/>
</dbReference>
<dbReference type="EMBL" id="QZWG01000017">
    <property type="protein sequence ID" value="RZB55619.1"/>
    <property type="molecule type" value="Genomic_DNA"/>
</dbReference>
<proteinExistence type="predicted"/>
<dbReference type="Proteomes" id="UP000289340">
    <property type="component" value="Chromosome 17"/>
</dbReference>
<sequence>MKMTESGGVSGWWCDSLTPLKVIVESLRIMAWNKVMFASIMVLTTLPLSTLLISQSIYTHPLTSQIQHLEALARFTSTRFESRHVWQESRHEALSLLRIKALFSLPSYLLSLAAALAAVHSTLLSLHTTPSLHSAAAAFRLHSARLLATTIFVYAILFAFSPLPRFLAFLSPSPATRLLLLASASALEVYLMAVMSVALVVSVAEERFGWDAIRVGSALMEGSRVRGWVLSGLFVLGSSLIGSKLEHLMDGQDSIAVKDKAGLIVSYGLLVLWSYVVITVFYCDCRKRHPIREPQPDDDDHPQQQLSVI</sequence>
<dbReference type="Gramene" id="XM_028354784.1">
    <property type="protein sequence ID" value="XP_028210585.1"/>
    <property type="gene ID" value="LOC114393430"/>
</dbReference>
<accession>A0A445G312</accession>
<keyword evidence="1" id="KW-0472">Membrane</keyword>
<dbReference type="AlphaFoldDB" id="A0A445G312"/>
<reference evidence="2 3" key="1">
    <citation type="submission" date="2018-09" db="EMBL/GenBank/DDBJ databases">
        <title>A high-quality reference genome of wild soybean provides a powerful tool to mine soybean genomes.</title>
        <authorList>
            <person name="Xie M."/>
            <person name="Chung C.Y.L."/>
            <person name="Li M.-W."/>
            <person name="Wong F.-L."/>
            <person name="Chan T.-F."/>
            <person name="Lam H.-M."/>
        </authorList>
    </citation>
    <scope>NUCLEOTIDE SEQUENCE [LARGE SCALE GENOMIC DNA]</scope>
    <source>
        <strain evidence="3">cv. W05</strain>
        <tissue evidence="2">Hypocotyl of etiolated seedlings</tissue>
    </source>
</reference>
<evidence type="ECO:0000313" key="2">
    <source>
        <dbReference type="EMBL" id="RZB55619.1"/>
    </source>
</evidence>
<evidence type="ECO:0008006" key="4">
    <source>
        <dbReference type="Google" id="ProtNLM"/>
    </source>
</evidence>
<evidence type="ECO:0000313" key="3">
    <source>
        <dbReference type="Proteomes" id="UP000289340"/>
    </source>
</evidence>
<keyword evidence="1" id="KW-0812">Transmembrane</keyword>
<keyword evidence="3" id="KW-1185">Reference proteome</keyword>
<feature type="transmembrane region" description="Helical" evidence="1">
    <location>
        <begin position="263"/>
        <end position="283"/>
    </location>
</feature>
<feature type="transmembrane region" description="Helical" evidence="1">
    <location>
        <begin position="179"/>
        <end position="204"/>
    </location>
</feature>
<name>A0A445G312_GLYSO</name>